<comment type="caution">
    <text evidence="2">The sequence shown here is derived from an EMBL/GenBank/DDBJ whole genome shotgun (WGS) entry which is preliminary data.</text>
</comment>
<dbReference type="InterPro" id="IPR005325">
    <property type="entry name" value="DUF308_memb"/>
</dbReference>
<feature type="transmembrane region" description="Helical" evidence="1">
    <location>
        <begin position="123"/>
        <end position="144"/>
    </location>
</feature>
<keyword evidence="1" id="KW-1133">Transmembrane helix</keyword>
<evidence type="ECO:0000256" key="1">
    <source>
        <dbReference type="SAM" id="Phobius"/>
    </source>
</evidence>
<proteinExistence type="predicted"/>
<feature type="transmembrane region" description="Helical" evidence="1">
    <location>
        <begin position="12"/>
        <end position="34"/>
    </location>
</feature>
<gene>
    <name evidence="2" type="ORF">IAA08_05075</name>
</gene>
<evidence type="ECO:0000313" key="2">
    <source>
        <dbReference type="EMBL" id="HIZ07290.1"/>
    </source>
</evidence>
<reference evidence="2" key="1">
    <citation type="journal article" date="2021" name="PeerJ">
        <title>Extensive microbial diversity within the chicken gut microbiome revealed by metagenomics and culture.</title>
        <authorList>
            <person name="Gilroy R."/>
            <person name="Ravi A."/>
            <person name="Getino M."/>
            <person name="Pursley I."/>
            <person name="Horton D.L."/>
            <person name="Alikhan N.F."/>
            <person name="Baker D."/>
            <person name="Gharbi K."/>
            <person name="Hall N."/>
            <person name="Watson M."/>
            <person name="Adriaenssens E.M."/>
            <person name="Foster-Nyarko E."/>
            <person name="Jarju S."/>
            <person name="Secka A."/>
            <person name="Antonio M."/>
            <person name="Oren A."/>
            <person name="Chaudhuri R.R."/>
            <person name="La Ragione R."/>
            <person name="Hildebrand F."/>
            <person name="Pallen M.J."/>
        </authorList>
    </citation>
    <scope>NUCLEOTIDE SEQUENCE</scope>
    <source>
        <strain evidence="2">CHK192-9172</strain>
    </source>
</reference>
<dbReference type="GO" id="GO:0005886">
    <property type="term" value="C:plasma membrane"/>
    <property type="evidence" value="ECO:0007669"/>
    <property type="project" value="TreeGrafter"/>
</dbReference>
<feature type="transmembrane region" description="Helical" evidence="1">
    <location>
        <begin position="40"/>
        <end position="57"/>
    </location>
</feature>
<dbReference type="InterPro" id="IPR052712">
    <property type="entry name" value="Acid_resist_chaperone_HdeD"/>
</dbReference>
<keyword evidence="1" id="KW-0812">Transmembrane</keyword>
<feature type="transmembrane region" description="Helical" evidence="1">
    <location>
        <begin position="69"/>
        <end position="86"/>
    </location>
</feature>
<keyword evidence="1" id="KW-0472">Membrane</keyword>
<evidence type="ECO:0000313" key="3">
    <source>
        <dbReference type="Proteomes" id="UP000824024"/>
    </source>
</evidence>
<reference evidence="2" key="2">
    <citation type="submission" date="2021-04" db="EMBL/GenBank/DDBJ databases">
        <authorList>
            <person name="Gilroy R."/>
        </authorList>
    </citation>
    <scope>NUCLEOTIDE SEQUENCE</scope>
    <source>
        <strain evidence="2">CHK192-9172</strain>
    </source>
</reference>
<feature type="transmembrane region" description="Helical" evidence="1">
    <location>
        <begin position="150"/>
        <end position="171"/>
    </location>
</feature>
<dbReference type="AlphaFoldDB" id="A0A9D2D2H8"/>
<dbReference type="Pfam" id="PF03729">
    <property type="entry name" value="DUF308"/>
    <property type="match status" value="1"/>
</dbReference>
<protein>
    <submittedName>
        <fullName evidence="2">DUF308 domain-containing protein</fullName>
    </submittedName>
</protein>
<accession>A0A9D2D2H8</accession>
<dbReference type="PANTHER" id="PTHR34989">
    <property type="entry name" value="PROTEIN HDED"/>
    <property type="match status" value="1"/>
</dbReference>
<dbReference type="EMBL" id="DXCH01000142">
    <property type="protein sequence ID" value="HIZ07290.1"/>
    <property type="molecule type" value="Genomic_DNA"/>
</dbReference>
<dbReference type="PANTHER" id="PTHR34989:SF1">
    <property type="entry name" value="PROTEIN HDED"/>
    <property type="match status" value="1"/>
</dbReference>
<sequence>MREFFEKMKKGSVLGFVLCIVFGVIICIWPGAVLSIICRVAGAVILAFGIYSLVLCSKKEDTAVQTFQLVAGIVMCVLGVWILFVPGTFLRLIPVVIGIILIYHGIKHILLTSQTNKETAGSWTAGFILAVIAIVLGIVMIFGAGFFLRLGMIFVGVVLIYDGIAGLYMTGHMNRVFKDQKKEDDVIDVDYKEM</sequence>
<organism evidence="2 3">
    <name type="scientific">Candidatus Eubacterium avistercoris</name>
    <dbReference type="NCBI Taxonomy" id="2838567"/>
    <lineage>
        <taxon>Bacteria</taxon>
        <taxon>Bacillati</taxon>
        <taxon>Bacillota</taxon>
        <taxon>Clostridia</taxon>
        <taxon>Eubacteriales</taxon>
        <taxon>Eubacteriaceae</taxon>
        <taxon>Eubacterium</taxon>
    </lineage>
</organism>
<name>A0A9D2D2H8_9FIRM</name>
<dbReference type="Proteomes" id="UP000824024">
    <property type="component" value="Unassembled WGS sequence"/>
</dbReference>
<feature type="transmembrane region" description="Helical" evidence="1">
    <location>
        <begin position="92"/>
        <end position="111"/>
    </location>
</feature>